<name>A0A8C2TF65_COTJA</name>
<dbReference type="UniPathway" id="UPA00143"/>
<evidence type="ECO:0000256" key="1">
    <source>
        <dbReference type="ARBA" id="ARBA00022679"/>
    </source>
</evidence>
<accession>A0A8C2TF65</accession>
<dbReference type="GO" id="GO:0061630">
    <property type="term" value="F:ubiquitin protein ligase activity"/>
    <property type="evidence" value="ECO:0007669"/>
    <property type="project" value="UniProtKB-UniRule"/>
</dbReference>
<comment type="similarity">
    <text evidence="2">Belongs to the UPL family. K-HECT subfamily.</text>
</comment>
<sequence length="306" mass="34741">MNSCLSLMEQFPVKVHDFPSGNGTGSRGCQALKFFNTHQLKCQLQRHPDCANVKQWKGGPVKIDPLALVQAIERYLVARGYGGTREDDEGSDDDGSDEEIDESLASQFLSSGNLRHRLQFYIGDHLLLCNMTVYQAVKLYSLQAEEERESTDDESNPLGRPRIWTKPYTIWFKPVWKDENGSKDCAGDKRGRAETAPTKASPRNSKKHDELWHDGVYLILLLRILHAISRYWYYLYDNTISKEIIPTSEFINSKLTAKANRQSQDPLVIMTGNISTLLTELGKTSLFFFPSDTLQMLFCITAFDGD</sequence>
<dbReference type="EC" id="2.3.2.26" evidence="2"/>
<dbReference type="Proteomes" id="UP000694412">
    <property type="component" value="Chromosome 3"/>
</dbReference>
<keyword evidence="5" id="KW-1185">Reference proteome</keyword>
<reference evidence="4" key="1">
    <citation type="submission" date="2015-11" db="EMBL/GenBank/DDBJ databases">
        <authorList>
            <consortium name="International Coturnix japonica Genome Analysis Consortium"/>
            <person name="Warren W."/>
            <person name="Burt D.W."/>
            <person name="Antin P.B."/>
            <person name="Lanford R."/>
            <person name="Gros J."/>
            <person name="Wilson R.K."/>
        </authorList>
    </citation>
    <scope>NUCLEOTIDE SEQUENCE [LARGE SCALE GENOMIC DNA]</scope>
</reference>
<feature type="compositionally biased region" description="Basic and acidic residues" evidence="3">
    <location>
        <begin position="182"/>
        <end position="193"/>
    </location>
</feature>
<dbReference type="GO" id="GO:0043161">
    <property type="term" value="P:proteasome-mediated ubiquitin-dependent protein catabolic process"/>
    <property type="evidence" value="ECO:0007669"/>
    <property type="project" value="TreeGrafter"/>
</dbReference>
<dbReference type="AlphaFoldDB" id="A0A8C2TF65"/>
<dbReference type="Ensembl" id="ENSCJPT00005015648.1">
    <property type="protein sequence ID" value="ENSCJPP00005010599.1"/>
    <property type="gene ID" value="ENSCJPG00005009200.1"/>
</dbReference>
<comment type="function">
    <text evidence="2">E3 ubiquitin-protein ligase which accepts ubiquitin from an E2 ubiquitin-conjugating enzyme in the form of a thioester and then directly transfers the ubiquitin to targeted substrates.</text>
</comment>
<comment type="pathway">
    <text evidence="2">Protein modification; protein ubiquitination.</text>
</comment>
<dbReference type="GO" id="GO:0016607">
    <property type="term" value="C:nuclear speck"/>
    <property type="evidence" value="ECO:0007669"/>
    <property type="project" value="TreeGrafter"/>
</dbReference>
<keyword evidence="1 2" id="KW-0808">Transferase</keyword>
<protein>
    <recommendedName>
        <fullName evidence="2">E3 ubiquitin-protein ligase</fullName>
        <ecNumber evidence="2">2.3.2.26</ecNumber>
    </recommendedName>
</protein>
<dbReference type="PANTHER" id="PTHR45670:SF13">
    <property type="entry name" value="E3 UBIQUITIN-PROTEIN LIGASE TRIP12"/>
    <property type="match status" value="1"/>
</dbReference>
<dbReference type="InterPro" id="IPR045322">
    <property type="entry name" value="HECTD1/TRIP12-like"/>
</dbReference>
<keyword evidence="2" id="KW-0833">Ubl conjugation pathway</keyword>
<reference evidence="4" key="2">
    <citation type="submission" date="2025-08" db="UniProtKB">
        <authorList>
            <consortium name="Ensembl"/>
        </authorList>
    </citation>
    <scope>IDENTIFICATION</scope>
</reference>
<feature type="region of interest" description="Disordered" evidence="3">
    <location>
        <begin position="182"/>
        <end position="205"/>
    </location>
</feature>
<evidence type="ECO:0000256" key="3">
    <source>
        <dbReference type="SAM" id="MobiDB-lite"/>
    </source>
</evidence>
<dbReference type="PANTHER" id="PTHR45670">
    <property type="entry name" value="E3 UBIQUITIN-PROTEIN LIGASE TRIP12"/>
    <property type="match status" value="1"/>
</dbReference>
<comment type="catalytic activity">
    <reaction evidence="2">
        <text>S-ubiquitinyl-[E2 ubiquitin-conjugating enzyme]-L-cysteine + [acceptor protein]-L-lysine = [E2 ubiquitin-conjugating enzyme]-L-cysteine + N(6)-ubiquitinyl-[acceptor protein]-L-lysine.</text>
        <dbReference type="EC" id="2.3.2.26"/>
    </reaction>
</comment>
<proteinExistence type="inferred from homology"/>
<evidence type="ECO:0000313" key="5">
    <source>
        <dbReference type="Proteomes" id="UP000694412"/>
    </source>
</evidence>
<evidence type="ECO:0000313" key="4">
    <source>
        <dbReference type="Ensembl" id="ENSCJPP00005010599.1"/>
    </source>
</evidence>
<dbReference type="GO" id="GO:0006974">
    <property type="term" value="P:DNA damage response"/>
    <property type="evidence" value="ECO:0007669"/>
    <property type="project" value="TreeGrafter"/>
</dbReference>
<evidence type="ECO:0000256" key="2">
    <source>
        <dbReference type="RuleBase" id="RU369009"/>
    </source>
</evidence>
<dbReference type="GeneTree" id="ENSGT00940000156517"/>
<organism evidence="4 5">
    <name type="scientific">Coturnix japonica</name>
    <name type="common">Japanese quail</name>
    <name type="synonym">Coturnix coturnix japonica</name>
    <dbReference type="NCBI Taxonomy" id="93934"/>
    <lineage>
        <taxon>Eukaryota</taxon>
        <taxon>Metazoa</taxon>
        <taxon>Chordata</taxon>
        <taxon>Craniata</taxon>
        <taxon>Vertebrata</taxon>
        <taxon>Euteleostomi</taxon>
        <taxon>Archelosauria</taxon>
        <taxon>Archosauria</taxon>
        <taxon>Dinosauria</taxon>
        <taxon>Saurischia</taxon>
        <taxon>Theropoda</taxon>
        <taxon>Coelurosauria</taxon>
        <taxon>Aves</taxon>
        <taxon>Neognathae</taxon>
        <taxon>Galloanserae</taxon>
        <taxon>Galliformes</taxon>
        <taxon>Phasianidae</taxon>
        <taxon>Perdicinae</taxon>
        <taxon>Coturnix</taxon>
    </lineage>
</organism>
<reference evidence="4" key="3">
    <citation type="submission" date="2025-09" db="UniProtKB">
        <authorList>
            <consortium name="Ensembl"/>
        </authorList>
    </citation>
    <scope>IDENTIFICATION</scope>
</reference>
<dbReference type="GO" id="GO:0000209">
    <property type="term" value="P:protein polyubiquitination"/>
    <property type="evidence" value="ECO:0007669"/>
    <property type="project" value="TreeGrafter"/>
</dbReference>